<gene>
    <name evidence="1" type="ORF">R1sor_017583</name>
</gene>
<accession>A0ABD3I7M4</accession>
<protein>
    <recommendedName>
        <fullName evidence="3">NADH dehydrogenase [ubiquinone] 1 alpha subcomplex subunit 7</fullName>
    </recommendedName>
</protein>
<evidence type="ECO:0000313" key="2">
    <source>
        <dbReference type="Proteomes" id="UP001633002"/>
    </source>
</evidence>
<dbReference type="PANTHER" id="PTHR36391">
    <property type="entry name" value="FURRY"/>
    <property type="match status" value="1"/>
</dbReference>
<sequence length="124" mass="13967">MRLEMSKAKNLVSGVLKYIKKPWEITGPASGSEFLPALPDATEYRKHAPATQPKRVFIPQAEPEHVFDIKYYTRDRRRTPPTTTSLEVSPSEITLDGAAPQAGKWYEAGKVYHYSDNPGNGYQK</sequence>
<dbReference type="EMBL" id="JBJQOH010000001">
    <property type="protein sequence ID" value="KAL3699561.1"/>
    <property type="molecule type" value="Genomic_DNA"/>
</dbReference>
<organism evidence="1 2">
    <name type="scientific">Riccia sorocarpa</name>
    <dbReference type="NCBI Taxonomy" id="122646"/>
    <lineage>
        <taxon>Eukaryota</taxon>
        <taxon>Viridiplantae</taxon>
        <taxon>Streptophyta</taxon>
        <taxon>Embryophyta</taxon>
        <taxon>Marchantiophyta</taxon>
        <taxon>Marchantiopsida</taxon>
        <taxon>Marchantiidae</taxon>
        <taxon>Marchantiales</taxon>
        <taxon>Ricciaceae</taxon>
        <taxon>Riccia</taxon>
    </lineage>
</organism>
<reference evidence="1 2" key="1">
    <citation type="submission" date="2024-09" db="EMBL/GenBank/DDBJ databases">
        <title>Chromosome-scale assembly of Riccia sorocarpa.</title>
        <authorList>
            <person name="Paukszto L."/>
        </authorList>
    </citation>
    <scope>NUCLEOTIDE SEQUENCE [LARGE SCALE GENOMIC DNA]</scope>
    <source>
        <strain evidence="1">LP-2024</strain>
        <tissue evidence="1">Aerial parts of the thallus</tissue>
    </source>
</reference>
<dbReference type="AlphaFoldDB" id="A0ABD3I7M4"/>
<comment type="caution">
    <text evidence="1">The sequence shown here is derived from an EMBL/GenBank/DDBJ whole genome shotgun (WGS) entry which is preliminary data.</text>
</comment>
<evidence type="ECO:0000313" key="1">
    <source>
        <dbReference type="EMBL" id="KAL3699561.1"/>
    </source>
</evidence>
<proteinExistence type="predicted"/>
<keyword evidence="2" id="KW-1185">Reference proteome</keyword>
<evidence type="ECO:0008006" key="3">
    <source>
        <dbReference type="Google" id="ProtNLM"/>
    </source>
</evidence>
<name>A0ABD3I7M4_9MARC</name>
<dbReference type="PANTHER" id="PTHR36391:SF1">
    <property type="entry name" value="FURRY"/>
    <property type="match status" value="1"/>
</dbReference>
<dbReference type="Proteomes" id="UP001633002">
    <property type="component" value="Unassembled WGS sequence"/>
</dbReference>